<keyword evidence="3" id="KW-1185">Reference proteome</keyword>
<dbReference type="Proteomes" id="UP001151002">
    <property type="component" value="Unassembled WGS sequence"/>
</dbReference>
<evidence type="ECO:0000313" key="3">
    <source>
        <dbReference type="Proteomes" id="UP001151002"/>
    </source>
</evidence>
<feature type="region of interest" description="Disordered" evidence="1">
    <location>
        <begin position="1"/>
        <end position="25"/>
    </location>
</feature>
<proteinExistence type="predicted"/>
<accession>A0ABT4BEU4</accession>
<gene>
    <name evidence="2" type="ORF">OWR29_44180</name>
</gene>
<sequence>MPSSNVVEDDQQVEAEAAAPAAEPAPAPLIMLEPLDESGVCAVDGWCD</sequence>
<dbReference type="EMBL" id="JAPNTZ010000023">
    <property type="protein sequence ID" value="MCY1145041.1"/>
    <property type="molecule type" value="Genomic_DNA"/>
</dbReference>
<evidence type="ECO:0000313" key="2">
    <source>
        <dbReference type="EMBL" id="MCY1145041.1"/>
    </source>
</evidence>
<feature type="compositionally biased region" description="Low complexity" evidence="1">
    <location>
        <begin position="14"/>
        <end position="24"/>
    </location>
</feature>
<reference evidence="2" key="1">
    <citation type="submission" date="2022-11" db="EMBL/GenBank/DDBJ databases">
        <authorList>
            <person name="Somphong A."/>
            <person name="Phongsopitanun W."/>
        </authorList>
    </citation>
    <scope>NUCLEOTIDE SEQUENCE</scope>
    <source>
        <strain evidence="2">Pm04-4</strain>
    </source>
</reference>
<name>A0ABT4BEU4_9ACTN</name>
<protein>
    <submittedName>
        <fullName evidence="2">Uncharacterized protein</fullName>
    </submittedName>
</protein>
<dbReference type="RefSeq" id="WP_267569630.1">
    <property type="nucleotide sequence ID" value="NZ_JAPNTZ010000023.1"/>
</dbReference>
<organism evidence="2 3">
    <name type="scientific">Paractinoplanes pyxinae</name>
    <dbReference type="NCBI Taxonomy" id="2997416"/>
    <lineage>
        <taxon>Bacteria</taxon>
        <taxon>Bacillati</taxon>
        <taxon>Actinomycetota</taxon>
        <taxon>Actinomycetes</taxon>
        <taxon>Micromonosporales</taxon>
        <taxon>Micromonosporaceae</taxon>
        <taxon>Paractinoplanes</taxon>
    </lineage>
</organism>
<comment type="caution">
    <text evidence="2">The sequence shown here is derived from an EMBL/GenBank/DDBJ whole genome shotgun (WGS) entry which is preliminary data.</text>
</comment>
<evidence type="ECO:0000256" key="1">
    <source>
        <dbReference type="SAM" id="MobiDB-lite"/>
    </source>
</evidence>